<evidence type="ECO:0000256" key="1">
    <source>
        <dbReference type="SAM" id="MobiDB-lite"/>
    </source>
</evidence>
<dbReference type="SUPFAM" id="SSF141694">
    <property type="entry name" value="AF2212/PG0164-like"/>
    <property type="match status" value="1"/>
</dbReference>
<evidence type="ECO:0000313" key="2">
    <source>
        <dbReference type="EMBL" id="RUR79133.1"/>
    </source>
</evidence>
<dbReference type="RefSeq" id="WP_016876093.1">
    <property type="nucleotide sequence ID" value="NZ_AJLN01000153.1"/>
</dbReference>
<gene>
    <name evidence="2" type="ORF">PCC6912_33070</name>
</gene>
<dbReference type="STRING" id="211165.GCA_000317285_06650"/>
<feature type="region of interest" description="Disordered" evidence="1">
    <location>
        <begin position="60"/>
        <end position="80"/>
    </location>
</feature>
<evidence type="ECO:0008006" key="4">
    <source>
        <dbReference type="Google" id="ProtNLM"/>
    </source>
</evidence>
<name>A0A3S1AGH5_CHLFR</name>
<sequence>MNKKITAVFDGSVLRPDVSLDLTPNTRYVITIQELKEPSSGDAWDVLEAIAGTVDAPSDWASEHDHYLYGTPKKETPGTP</sequence>
<comment type="caution">
    <text evidence="2">The sequence shown here is derived from an EMBL/GenBank/DDBJ whole genome shotgun (WGS) entry which is preliminary data.</text>
</comment>
<dbReference type="Proteomes" id="UP000268857">
    <property type="component" value="Unassembled WGS sequence"/>
</dbReference>
<dbReference type="EMBL" id="RSCJ01000013">
    <property type="protein sequence ID" value="RUR79133.1"/>
    <property type="molecule type" value="Genomic_DNA"/>
</dbReference>
<feature type="compositionally biased region" description="Basic and acidic residues" evidence="1">
    <location>
        <begin position="61"/>
        <end position="80"/>
    </location>
</feature>
<proteinExistence type="predicted"/>
<reference evidence="2 3" key="1">
    <citation type="journal article" date="2019" name="Genome Biol. Evol.">
        <title>Day and night: Metabolic profiles and evolutionary relationships of six axenic non-marine cyanobacteria.</title>
        <authorList>
            <person name="Will S.E."/>
            <person name="Henke P."/>
            <person name="Boedeker C."/>
            <person name="Huang S."/>
            <person name="Brinkmann H."/>
            <person name="Rohde M."/>
            <person name="Jarek M."/>
            <person name="Friedl T."/>
            <person name="Seufert S."/>
            <person name="Schumacher M."/>
            <person name="Overmann J."/>
            <person name="Neumann-Schaal M."/>
            <person name="Petersen J."/>
        </authorList>
    </citation>
    <scope>NUCLEOTIDE SEQUENCE [LARGE SCALE GENOMIC DNA]</scope>
    <source>
        <strain evidence="2 3">PCC 6912</strain>
    </source>
</reference>
<dbReference type="AlphaFoldDB" id="A0A3S1AGH5"/>
<organism evidence="2 3">
    <name type="scientific">Chlorogloeopsis fritschii PCC 6912</name>
    <dbReference type="NCBI Taxonomy" id="211165"/>
    <lineage>
        <taxon>Bacteria</taxon>
        <taxon>Bacillati</taxon>
        <taxon>Cyanobacteriota</taxon>
        <taxon>Cyanophyceae</taxon>
        <taxon>Nostocales</taxon>
        <taxon>Chlorogloeopsidaceae</taxon>
        <taxon>Chlorogloeopsis</taxon>
    </lineage>
</organism>
<evidence type="ECO:0000313" key="3">
    <source>
        <dbReference type="Proteomes" id="UP000268857"/>
    </source>
</evidence>
<dbReference type="InterPro" id="IPR024069">
    <property type="entry name" value="AF2212-like_dom_sf"/>
</dbReference>
<dbReference type="Gene3D" id="4.10.1150.10">
    <property type="entry name" value="AF2212/PG0164-like"/>
    <property type="match status" value="1"/>
</dbReference>
<keyword evidence="3" id="KW-1185">Reference proteome</keyword>
<protein>
    <recommendedName>
        <fullName evidence="4">DUF104 domain-containing protein</fullName>
    </recommendedName>
</protein>
<accession>A0A3S1AGH5</accession>
<dbReference type="OrthoDB" id="428699at2"/>